<dbReference type="CTD" id="8232220"/>
<comment type="similarity">
    <text evidence="1">Belongs to the DNAI7 family.</text>
</comment>
<dbReference type="EMBL" id="AAZO01007058">
    <property type="status" value="NOT_ANNOTATED_CDS"/>
    <property type="molecule type" value="Genomic_DNA"/>
</dbReference>
<feature type="compositionally biased region" description="Basic and acidic residues" evidence="2">
    <location>
        <begin position="350"/>
        <end position="364"/>
    </location>
</feature>
<evidence type="ECO:0000256" key="1">
    <source>
        <dbReference type="ARBA" id="ARBA00024332"/>
    </source>
</evidence>
<dbReference type="RefSeq" id="XP_002432288.1">
    <property type="nucleotide sequence ID" value="XM_002432243.1"/>
</dbReference>
<dbReference type="STRING" id="121224.E0W1V6"/>
<dbReference type="OrthoDB" id="297923at2759"/>
<gene>
    <name evidence="5" type="primary">8232220</name>
    <name evidence="4" type="ORF">Phum_PHUM579990</name>
</gene>
<dbReference type="InterPro" id="IPR031826">
    <property type="entry name" value="IC97/Casc1_N"/>
</dbReference>
<organism>
    <name type="scientific">Pediculus humanus subsp. corporis</name>
    <name type="common">Body louse</name>
    <dbReference type="NCBI Taxonomy" id="121224"/>
    <lineage>
        <taxon>Eukaryota</taxon>
        <taxon>Metazoa</taxon>
        <taxon>Ecdysozoa</taxon>
        <taxon>Arthropoda</taxon>
        <taxon>Hexapoda</taxon>
        <taxon>Insecta</taxon>
        <taxon>Pterygota</taxon>
        <taxon>Neoptera</taxon>
        <taxon>Paraneoptera</taxon>
        <taxon>Psocodea</taxon>
        <taxon>Troctomorpha</taxon>
        <taxon>Phthiraptera</taxon>
        <taxon>Anoplura</taxon>
        <taxon>Pediculidae</taxon>
        <taxon>Pediculus</taxon>
    </lineage>
</organism>
<keyword evidence="6" id="KW-1185">Reference proteome</keyword>
<reference evidence="4" key="1">
    <citation type="submission" date="2007-04" db="EMBL/GenBank/DDBJ databases">
        <title>Annotation of Pediculus humanus corporis strain USDA.</title>
        <authorList>
            <person name="Kirkness E."/>
            <person name="Hannick L."/>
            <person name="Hass B."/>
            <person name="Bruggner R."/>
            <person name="Lawson D."/>
            <person name="Bidwell S."/>
            <person name="Joardar V."/>
            <person name="Caler E."/>
            <person name="Walenz B."/>
            <person name="Inman J."/>
            <person name="Schobel S."/>
            <person name="Galinsky K."/>
            <person name="Amedeo P."/>
            <person name="Strausberg R."/>
        </authorList>
    </citation>
    <scope>NUCLEOTIDE SEQUENCE</scope>
    <source>
        <strain evidence="4">USDA</strain>
    </source>
</reference>
<dbReference type="GO" id="GO:0005930">
    <property type="term" value="C:axoneme"/>
    <property type="evidence" value="ECO:0007669"/>
    <property type="project" value="TreeGrafter"/>
</dbReference>
<dbReference type="AlphaFoldDB" id="E0W1V6"/>
<dbReference type="InterPro" id="IPR023247">
    <property type="entry name" value="IC97/Dnai7-like"/>
</dbReference>
<evidence type="ECO:0000259" key="3">
    <source>
        <dbReference type="Pfam" id="PF15927"/>
    </source>
</evidence>
<dbReference type="GO" id="GO:0048487">
    <property type="term" value="F:beta-tubulin binding"/>
    <property type="evidence" value="ECO:0007669"/>
    <property type="project" value="TreeGrafter"/>
</dbReference>
<sequence>MNRENFFPSIIGLNFIFKWAQYLKCDGFPDPNSFSQMNTYLYLWKKDNTFVGMDKELEKTEEVLTIRNEMRDHQQKRLDFATYKLLRDVNKNLEIIDMTKRKYVLESKYFTLNLWNVTHLPVSAGAVNEVKKSFNLDFPNIGVSILLPAGFYDVNMAVRALWLKYDHISDNCRTWDCPSIVPDIFSKDLNEIMEDEWKLKIELQKQFDEYEKSIESATAEELLTNKPKKTISEMISDIEENKLKELKKQMIVESVTHEVNLRKFTFLGGVYYLDLLEQPPQPRELNDKTVVTLVNVPETLNSLPYYEHYIPPPPPEPGARRTPEEIEIEVKKKEKAMEKLAGVTVAEEPETAKKPAEDLKREMEKEKELQKLVVLTVE</sequence>
<dbReference type="Pfam" id="PF15927">
    <property type="entry name" value="Casc1_N"/>
    <property type="match status" value="1"/>
</dbReference>
<dbReference type="KEGG" id="phu:Phum_PHUM579990"/>
<dbReference type="Proteomes" id="UP000009046">
    <property type="component" value="Unassembled WGS sequence"/>
</dbReference>
<dbReference type="HOGENOM" id="CLU_732176_0_0_1"/>
<dbReference type="VEuPathDB" id="VectorBase:PHUM579990"/>
<dbReference type="EnsemblMetazoa" id="PHUM579990-RA">
    <property type="protein sequence ID" value="PHUM579990-PA"/>
    <property type="gene ID" value="PHUM579990"/>
</dbReference>
<dbReference type="GeneID" id="8232220"/>
<evidence type="ECO:0000256" key="2">
    <source>
        <dbReference type="SAM" id="MobiDB-lite"/>
    </source>
</evidence>
<reference evidence="4" key="2">
    <citation type="submission" date="2007-04" db="EMBL/GenBank/DDBJ databases">
        <title>The genome of the human body louse.</title>
        <authorList>
            <consortium name="The Human Body Louse Genome Consortium"/>
            <person name="Kirkness E."/>
            <person name="Walenz B."/>
            <person name="Hass B."/>
            <person name="Bruggner R."/>
            <person name="Strausberg R."/>
        </authorList>
    </citation>
    <scope>NUCLEOTIDE SEQUENCE</scope>
    <source>
        <strain evidence="4">USDA</strain>
    </source>
</reference>
<dbReference type="eggNOG" id="ENOG502S90Z">
    <property type="taxonomic scope" value="Eukaryota"/>
</dbReference>
<proteinExistence type="inferred from homology"/>
<evidence type="ECO:0000313" key="6">
    <source>
        <dbReference type="Proteomes" id="UP000009046"/>
    </source>
</evidence>
<accession>E0W1V6</accession>
<feature type="domain" description="IC97/Casc1 N-terminal" evidence="3">
    <location>
        <begin position="18"/>
        <end position="71"/>
    </location>
</feature>
<evidence type="ECO:0000313" key="4">
    <source>
        <dbReference type="EMBL" id="EEB19550.1"/>
    </source>
</evidence>
<dbReference type="OMA" id="ELAFAKY"/>
<reference evidence="5" key="3">
    <citation type="submission" date="2021-02" db="UniProtKB">
        <authorList>
            <consortium name="EnsemblMetazoa"/>
        </authorList>
    </citation>
    <scope>IDENTIFICATION</scope>
    <source>
        <strain evidence="5">USDA</strain>
    </source>
</reference>
<name>E0W1V6_PEDHC</name>
<dbReference type="InParanoid" id="E0W1V6"/>
<dbReference type="EMBL" id="DS235873">
    <property type="protein sequence ID" value="EEB19550.1"/>
    <property type="molecule type" value="Genomic_DNA"/>
</dbReference>
<protein>
    <recommendedName>
        <fullName evidence="3">IC97/Casc1 N-terminal domain-containing protein</fullName>
    </recommendedName>
</protein>
<feature type="region of interest" description="Disordered" evidence="2">
    <location>
        <begin position="342"/>
        <end position="364"/>
    </location>
</feature>
<dbReference type="PANTHER" id="PTHR20929:SF11">
    <property type="entry name" value="DYNEIN AXONEMAL INTERMEDIATE CHAIN 7"/>
    <property type="match status" value="1"/>
</dbReference>
<dbReference type="PANTHER" id="PTHR20929">
    <property type="entry name" value="LUNG ADENOMA SUSCEPTIBILITY 1-RELATED"/>
    <property type="match status" value="1"/>
</dbReference>
<dbReference type="GO" id="GO:0008017">
    <property type="term" value="F:microtubule binding"/>
    <property type="evidence" value="ECO:0007669"/>
    <property type="project" value="TreeGrafter"/>
</dbReference>
<evidence type="ECO:0000313" key="5">
    <source>
        <dbReference type="EnsemblMetazoa" id="PHUM579990-PA"/>
    </source>
</evidence>